<dbReference type="InterPro" id="IPR025877">
    <property type="entry name" value="MobA-like_NTP_Trfase"/>
</dbReference>
<name>A0ABQ0PBE9_9PROT</name>
<reference evidence="5" key="1">
    <citation type="submission" date="2013-04" db="EMBL/GenBank/DDBJ databases">
        <title>The genome sequencing project of 58 acetic acid bacteria.</title>
        <authorList>
            <person name="Okamoto-Kainuma A."/>
            <person name="Ishikawa M."/>
            <person name="Umino S."/>
            <person name="Koizumi Y."/>
            <person name="Shiwa Y."/>
            <person name="Yoshikawa H."/>
            <person name="Matsutani M."/>
            <person name="Matsushita K."/>
        </authorList>
    </citation>
    <scope>NUCLEOTIDE SEQUENCE</scope>
    <source>
        <strain evidence="5">DSM 12717</strain>
    </source>
</reference>
<accession>A0ABQ0PBE9</accession>
<keyword evidence="2 5" id="KW-0548">Nucleotidyltransferase</keyword>
<dbReference type="EMBL" id="BAQP01000383">
    <property type="protein sequence ID" value="GBQ30239.1"/>
    <property type="molecule type" value="Genomic_DNA"/>
</dbReference>
<evidence type="ECO:0000256" key="3">
    <source>
        <dbReference type="ARBA" id="ARBA00022842"/>
    </source>
</evidence>
<proteinExistence type="predicted"/>
<protein>
    <submittedName>
        <fullName evidence="5">Mannose-1-phosphate guanylyltransferase</fullName>
    </submittedName>
</protein>
<dbReference type="Gene3D" id="3.90.550.10">
    <property type="entry name" value="Spore Coat Polysaccharide Biosynthesis Protein SpsA, Chain A"/>
    <property type="match status" value="1"/>
</dbReference>
<keyword evidence="1" id="KW-0808">Transferase</keyword>
<organism evidence="5 6">
    <name type="scientific">Gluconacetobacter sacchari DSM 12717</name>
    <dbReference type="NCBI Taxonomy" id="1307940"/>
    <lineage>
        <taxon>Bacteria</taxon>
        <taxon>Pseudomonadati</taxon>
        <taxon>Pseudomonadota</taxon>
        <taxon>Alphaproteobacteria</taxon>
        <taxon>Acetobacterales</taxon>
        <taxon>Acetobacteraceae</taxon>
        <taxon>Gluconacetobacter</taxon>
    </lineage>
</organism>
<dbReference type="PANTHER" id="PTHR43584">
    <property type="entry name" value="NUCLEOTIDYL TRANSFERASE"/>
    <property type="match status" value="1"/>
</dbReference>
<keyword evidence="3" id="KW-0460">Magnesium</keyword>
<evidence type="ECO:0000256" key="2">
    <source>
        <dbReference type="ARBA" id="ARBA00022695"/>
    </source>
</evidence>
<comment type="caution">
    <text evidence="5">The sequence shown here is derived from an EMBL/GenBank/DDBJ whole genome shotgun (WGS) entry which is preliminary data.</text>
</comment>
<dbReference type="CDD" id="cd06422">
    <property type="entry name" value="NTP_transferase_like_1"/>
    <property type="match status" value="1"/>
</dbReference>
<dbReference type="Proteomes" id="UP001060895">
    <property type="component" value="Unassembled WGS sequence"/>
</dbReference>
<keyword evidence="6" id="KW-1185">Reference proteome</keyword>
<evidence type="ECO:0000313" key="5">
    <source>
        <dbReference type="EMBL" id="GBQ30239.1"/>
    </source>
</evidence>
<dbReference type="InterPro" id="IPR050065">
    <property type="entry name" value="GlmU-like"/>
</dbReference>
<evidence type="ECO:0000259" key="4">
    <source>
        <dbReference type="Pfam" id="PF12804"/>
    </source>
</evidence>
<gene>
    <name evidence="5" type="ORF">AA12717_3450</name>
</gene>
<sequence length="260" mass="27271">MEAGMSIAMPRRAMLFAAGAGSRMRPLTEETAKPLLAVDGRAIMDHVLDRLDAAGVADVVVNVCWQAGKVRAALRARAEAGRGPAVTVRPEETLLESGGSAAAALRDGALGPEPFFLLNGDSLWLNGPVPALRRLAAAFDPARMDALLLLARTSLAVGAVGQGDFTSDAEGRLRRAARGAMTPYVFAGVQVATPALFAGAPPGPFSLNRLWDAAIARGRLHGIVHDSMWCHLSRPDDLPAATRALRLAREPDATESDAAL</sequence>
<dbReference type="PANTHER" id="PTHR43584:SF8">
    <property type="entry name" value="N-ACETYLMURAMATE ALPHA-1-PHOSPHATE URIDYLYLTRANSFERASE"/>
    <property type="match status" value="1"/>
</dbReference>
<dbReference type="GO" id="GO:0016779">
    <property type="term" value="F:nucleotidyltransferase activity"/>
    <property type="evidence" value="ECO:0007669"/>
    <property type="project" value="UniProtKB-KW"/>
</dbReference>
<evidence type="ECO:0000256" key="1">
    <source>
        <dbReference type="ARBA" id="ARBA00022679"/>
    </source>
</evidence>
<evidence type="ECO:0000313" key="6">
    <source>
        <dbReference type="Proteomes" id="UP001060895"/>
    </source>
</evidence>
<feature type="domain" description="MobA-like NTP transferase" evidence="4">
    <location>
        <begin position="14"/>
        <end position="147"/>
    </location>
</feature>
<dbReference type="Pfam" id="PF12804">
    <property type="entry name" value="NTP_transf_3"/>
    <property type="match status" value="1"/>
</dbReference>
<dbReference type="SUPFAM" id="SSF53448">
    <property type="entry name" value="Nucleotide-diphospho-sugar transferases"/>
    <property type="match status" value="1"/>
</dbReference>
<dbReference type="InterPro" id="IPR029044">
    <property type="entry name" value="Nucleotide-diphossugar_trans"/>
</dbReference>